<evidence type="ECO:0000256" key="11">
    <source>
        <dbReference type="ARBA" id="ARBA00022833"/>
    </source>
</evidence>
<dbReference type="GO" id="GO:0098552">
    <property type="term" value="C:side of membrane"/>
    <property type="evidence" value="ECO:0007669"/>
    <property type="project" value="UniProtKB-KW"/>
</dbReference>
<gene>
    <name evidence="24" type="ORF">DMN91_001364</name>
</gene>
<dbReference type="Gene3D" id="1.25.50.20">
    <property type="match status" value="1"/>
</dbReference>
<keyword evidence="10 19" id="KW-0378">Hydrolase</keyword>
<evidence type="ECO:0000256" key="9">
    <source>
        <dbReference type="ARBA" id="ARBA00022729"/>
    </source>
</evidence>
<keyword evidence="12" id="KW-0735">Signal-anchor</keyword>
<evidence type="ECO:0000259" key="23">
    <source>
        <dbReference type="Pfam" id="PF17900"/>
    </source>
</evidence>
<reference evidence="24 25" key="1">
    <citation type="journal article" date="2018" name="Genome Res.">
        <title>The genomic architecture and molecular evolution of ant odorant receptors.</title>
        <authorList>
            <person name="McKenzie S.K."/>
            <person name="Kronauer D.J.C."/>
        </authorList>
    </citation>
    <scope>NUCLEOTIDE SEQUENCE [LARGE SCALE GENOMIC DNA]</scope>
    <source>
        <strain evidence="24">Clonal line C1</strain>
    </source>
</reference>
<organism evidence="24 25">
    <name type="scientific">Ooceraea biroi</name>
    <name type="common">Clonal raider ant</name>
    <name type="synonym">Cerapachys biroi</name>
    <dbReference type="NCBI Taxonomy" id="2015173"/>
    <lineage>
        <taxon>Eukaryota</taxon>
        <taxon>Metazoa</taxon>
        <taxon>Ecdysozoa</taxon>
        <taxon>Arthropoda</taxon>
        <taxon>Hexapoda</taxon>
        <taxon>Insecta</taxon>
        <taxon>Pterygota</taxon>
        <taxon>Neoptera</taxon>
        <taxon>Endopterygota</taxon>
        <taxon>Hymenoptera</taxon>
        <taxon>Apocrita</taxon>
        <taxon>Aculeata</taxon>
        <taxon>Formicoidea</taxon>
        <taxon>Formicidae</taxon>
        <taxon>Dorylinae</taxon>
        <taxon>Ooceraea</taxon>
    </lineage>
</organism>
<dbReference type="PRINTS" id="PR00756">
    <property type="entry name" value="ALADIPTASE"/>
</dbReference>
<evidence type="ECO:0000256" key="19">
    <source>
        <dbReference type="RuleBase" id="RU364040"/>
    </source>
</evidence>
<dbReference type="InterPro" id="IPR050344">
    <property type="entry name" value="Peptidase_M1_aminopeptidases"/>
</dbReference>
<evidence type="ECO:0000256" key="4">
    <source>
        <dbReference type="ARBA" id="ARBA00022475"/>
    </source>
</evidence>
<dbReference type="GO" id="GO:0005737">
    <property type="term" value="C:cytoplasm"/>
    <property type="evidence" value="ECO:0007669"/>
    <property type="project" value="TreeGrafter"/>
</dbReference>
<evidence type="ECO:0000256" key="12">
    <source>
        <dbReference type="ARBA" id="ARBA00022968"/>
    </source>
</evidence>
<evidence type="ECO:0000256" key="13">
    <source>
        <dbReference type="ARBA" id="ARBA00022989"/>
    </source>
</evidence>
<keyword evidence="4" id="KW-1003">Cell membrane</keyword>
<evidence type="ECO:0000256" key="20">
    <source>
        <dbReference type="SAM" id="SignalP"/>
    </source>
</evidence>
<sequence>MPLHGIASVCVLTLLIADAAVIQKPNPNDKSVHYRLPNHTRPLLYDLKLNLHLAPDNFTFDGEVLVDIEILNRTRILTLHSKNLMIDENVTHLRVKTGFDFYIPVTYDHNNLTESLSLGFDEELPIGYYILYLRFVGALNDKPYGFYRSSYTDEAGNTVWFAGTNFIPTHARAAFPCWDEPALKATFKIAIKHRYDYTAISNMPVFEVSEIDEDDGKVWTYFGESPVMSTYLVGFLVSDFRNISNSDDTINVWARSSAISSVGFAHEVAQKAAIELERYTNGSIRVPKVDHVALPGLSNKEVQSWGLVTYREAMMLYKGNSNPIEAYKIADSITFQSIQQWFGNVVTPSWNNVWLNGGIIEYLKHYIIDKIYENWQFKQFFLVRVLHIMLFVDSTFDTQPLNMKLNTVDEISSKFHPYSYENRKASLFLRMLSHCLTEEVFHAGLIKYLNKHKYSVAEPEDLWSALQDALDESTLPKKKFNVQEVMDTWIGQKGYPLVTVIRDQQTGKMAFTQESFRPYENFYFNAQKNTSKMDVANTRWWIPINFATRSNPDFSSTVPTAWLSQKFDEFVITNDTAPQDWVIVNIQRTGFYSVNYDATNWLKIADYLDSENYLKVHALNRAQIISDAMNLMFANKLDPEIFMNITRYLRRETDYTVWNPLFVIFEDAIKFFAYNNGGELLKLYILDLMTNIVESLSVHDRPDDNYFTKITRYEVLERACACGHPMCLREAHAQLIAYLENPTEFANSTSFQKKQWIFCNGVKLANESVWYKLLYMYTEHSEPTAIDCLGHSKNLTIIENFLNMTISEDFPIPKQYVYRVFGSILAGDYPNIEMVIDFTTNHWDKLTAIYSLDDATDLLHHISWSVVSKKQIRKIKTLMEKFDLEADAITAREHNIDLLETIVNKIRLWLTHRNPCLSSGNTP</sequence>
<dbReference type="PANTHER" id="PTHR11533">
    <property type="entry name" value="PROTEASE M1 ZINC METALLOPROTEASE"/>
    <property type="match status" value="1"/>
</dbReference>
<dbReference type="GO" id="GO:0070006">
    <property type="term" value="F:metalloaminopeptidase activity"/>
    <property type="evidence" value="ECO:0007669"/>
    <property type="project" value="TreeGrafter"/>
</dbReference>
<dbReference type="Pfam" id="PF01433">
    <property type="entry name" value="Peptidase_M1"/>
    <property type="match status" value="1"/>
</dbReference>
<comment type="caution">
    <text evidence="24">The sequence shown here is derived from an EMBL/GenBank/DDBJ whole genome shotgun (WGS) entry which is preliminary data.</text>
</comment>
<dbReference type="AlphaFoldDB" id="A0A3L8E4A1"/>
<dbReference type="Gene3D" id="1.10.390.10">
    <property type="entry name" value="Neutral Protease Domain 2"/>
    <property type="match status" value="1"/>
</dbReference>
<feature type="chain" id="PRO_5018090223" description="Aminopeptidase" evidence="20">
    <location>
        <begin position="20"/>
        <end position="923"/>
    </location>
</feature>
<dbReference type="PANTHER" id="PTHR11533:SF290">
    <property type="entry name" value="AMINOPEPTIDASE"/>
    <property type="match status" value="1"/>
</dbReference>
<dbReference type="GO" id="GO:0008270">
    <property type="term" value="F:zinc ion binding"/>
    <property type="evidence" value="ECO:0007669"/>
    <property type="project" value="UniProtKB-UniRule"/>
</dbReference>
<evidence type="ECO:0000256" key="2">
    <source>
        <dbReference type="ARBA" id="ARBA00004609"/>
    </source>
</evidence>
<keyword evidence="17" id="KW-0449">Lipoprotein</keyword>
<dbReference type="Pfam" id="PF11838">
    <property type="entry name" value="ERAP1_C"/>
    <property type="match status" value="1"/>
</dbReference>
<dbReference type="InterPro" id="IPR034016">
    <property type="entry name" value="M1_APN-typ"/>
</dbReference>
<evidence type="ECO:0000259" key="21">
    <source>
        <dbReference type="Pfam" id="PF01433"/>
    </source>
</evidence>
<proteinExistence type="inferred from homology"/>
<comment type="similarity">
    <text evidence="3 19">Belongs to the peptidase M1 family.</text>
</comment>
<evidence type="ECO:0000256" key="6">
    <source>
        <dbReference type="ARBA" id="ARBA00022670"/>
    </source>
</evidence>
<evidence type="ECO:0000256" key="18">
    <source>
        <dbReference type="PIRSR" id="PIRSR634016-4"/>
    </source>
</evidence>
<keyword evidence="19" id="KW-0031">Aminopeptidase</keyword>
<keyword evidence="15" id="KW-0472">Membrane</keyword>
<evidence type="ECO:0000256" key="7">
    <source>
        <dbReference type="ARBA" id="ARBA00022692"/>
    </source>
</evidence>
<accession>A0A3L8E4A1</accession>
<dbReference type="EC" id="3.4.11.-" evidence="19"/>
<keyword evidence="11 19" id="KW-0862">Zinc</keyword>
<dbReference type="SUPFAM" id="SSF63737">
    <property type="entry name" value="Leukotriene A4 hydrolase N-terminal domain"/>
    <property type="match status" value="1"/>
</dbReference>
<keyword evidence="9 20" id="KW-0732">Signal</keyword>
<feature type="site" description="Transition state stabilizer" evidence="18">
    <location>
        <position position="420"/>
    </location>
</feature>
<protein>
    <recommendedName>
        <fullName evidence="19">Aminopeptidase</fullName>
        <ecNumber evidence="19">3.4.11.-</ecNumber>
    </recommendedName>
</protein>
<evidence type="ECO:0000313" key="25">
    <source>
        <dbReference type="Proteomes" id="UP000279307"/>
    </source>
</evidence>
<dbReference type="CDD" id="cd09601">
    <property type="entry name" value="M1_APN-Q_like"/>
    <property type="match status" value="1"/>
</dbReference>
<dbReference type="Proteomes" id="UP000279307">
    <property type="component" value="Chromosome 1"/>
</dbReference>
<evidence type="ECO:0000256" key="14">
    <source>
        <dbReference type="ARBA" id="ARBA00023049"/>
    </source>
</evidence>
<keyword evidence="8 19" id="KW-0479">Metal-binding</keyword>
<dbReference type="GO" id="GO:0005615">
    <property type="term" value="C:extracellular space"/>
    <property type="evidence" value="ECO:0007669"/>
    <property type="project" value="TreeGrafter"/>
</dbReference>
<dbReference type="Pfam" id="PF17900">
    <property type="entry name" value="Peptidase_M1_N"/>
    <property type="match status" value="1"/>
</dbReference>
<feature type="domain" description="Peptidase M1 membrane alanine aminopeptidase" evidence="21">
    <location>
        <begin position="264"/>
        <end position="489"/>
    </location>
</feature>
<dbReference type="FunFam" id="2.60.40.1910:FF:000008">
    <property type="entry name" value="Aminopeptidase"/>
    <property type="match status" value="1"/>
</dbReference>
<dbReference type="InterPro" id="IPR001930">
    <property type="entry name" value="Peptidase_M1"/>
</dbReference>
<keyword evidence="13" id="KW-1133">Transmembrane helix</keyword>
<dbReference type="FunFam" id="2.60.40.1730:FF:000001">
    <property type="entry name" value="Leucyl-cystinyl aminopeptidase"/>
    <property type="match status" value="1"/>
</dbReference>
<feature type="signal peptide" evidence="20">
    <location>
        <begin position="1"/>
        <end position="19"/>
    </location>
</feature>
<keyword evidence="7" id="KW-0812">Transmembrane</keyword>
<dbReference type="InterPro" id="IPR045357">
    <property type="entry name" value="Aminopeptidase_N-like_N"/>
</dbReference>
<evidence type="ECO:0000256" key="10">
    <source>
        <dbReference type="ARBA" id="ARBA00022801"/>
    </source>
</evidence>
<dbReference type="EMBL" id="QOIP01000001">
    <property type="protein sequence ID" value="RLU27560.1"/>
    <property type="molecule type" value="Genomic_DNA"/>
</dbReference>
<evidence type="ECO:0000256" key="17">
    <source>
        <dbReference type="ARBA" id="ARBA00023288"/>
    </source>
</evidence>
<dbReference type="InterPro" id="IPR027268">
    <property type="entry name" value="Peptidase_M4/M1_CTD_sf"/>
</dbReference>
<evidence type="ECO:0000256" key="1">
    <source>
        <dbReference type="ARBA" id="ARBA00004606"/>
    </source>
</evidence>
<dbReference type="GO" id="GO:0042277">
    <property type="term" value="F:peptide binding"/>
    <property type="evidence" value="ECO:0007669"/>
    <property type="project" value="TreeGrafter"/>
</dbReference>
<dbReference type="Gene3D" id="2.60.40.1730">
    <property type="entry name" value="tricorn interacting facor f3 domain"/>
    <property type="match status" value="1"/>
</dbReference>
<dbReference type="Gene3D" id="2.60.40.1910">
    <property type="match status" value="1"/>
</dbReference>
<evidence type="ECO:0000256" key="15">
    <source>
        <dbReference type="ARBA" id="ARBA00023136"/>
    </source>
</evidence>
<evidence type="ECO:0000313" key="24">
    <source>
        <dbReference type="EMBL" id="RLU27560.1"/>
    </source>
</evidence>
<keyword evidence="5" id="KW-0336">GPI-anchor</keyword>
<dbReference type="InterPro" id="IPR024571">
    <property type="entry name" value="ERAP1-like_C_dom"/>
</dbReference>
<name>A0A3L8E4A1_OOCBI</name>
<dbReference type="SUPFAM" id="SSF55486">
    <property type="entry name" value="Metalloproteases ('zincins'), catalytic domain"/>
    <property type="match status" value="1"/>
</dbReference>
<dbReference type="GO" id="GO:0006508">
    <property type="term" value="P:proteolysis"/>
    <property type="evidence" value="ECO:0007669"/>
    <property type="project" value="UniProtKB-KW"/>
</dbReference>
<comment type="cofactor">
    <cofactor evidence="19">
        <name>Zn(2+)</name>
        <dbReference type="ChEBI" id="CHEBI:29105"/>
    </cofactor>
    <text evidence="19">Binds 1 zinc ion per subunit.</text>
</comment>
<dbReference type="GO" id="GO:0043171">
    <property type="term" value="P:peptide catabolic process"/>
    <property type="evidence" value="ECO:0007669"/>
    <property type="project" value="TreeGrafter"/>
</dbReference>
<dbReference type="InterPro" id="IPR014782">
    <property type="entry name" value="Peptidase_M1_dom"/>
</dbReference>
<feature type="domain" description="ERAP1-like C-terminal" evidence="22">
    <location>
        <begin position="581"/>
        <end position="881"/>
    </location>
</feature>
<evidence type="ECO:0000256" key="3">
    <source>
        <dbReference type="ARBA" id="ARBA00010136"/>
    </source>
</evidence>
<keyword evidence="14 19" id="KW-0482">Metalloprotease</keyword>
<comment type="subcellular location">
    <subcellularLocation>
        <location evidence="2">Cell membrane</location>
        <topology evidence="2">Lipid-anchor</topology>
        <topology evidence="2">GPI-anchor</topology>
    </subcellularLocation>
    <subcellularLocation>
        <location evidence="1">Membrane</location>
        <topology evidence="1">Single-pass type II membrane protein</topology>
    </subcellularLocation>
</comment>
<feature type="domain" description="Aminopeptidase N-like N-terminal" evidence="23">
    <location>
        <begin position="42"/>
        <end position="232"/>
    </location>
</feature>
<dbReference type="GO" id="GO:0005886">
    <property type="term" value="C:plasma membrane"/>
    <property type="evidence" value="ECO:0007669"/>
    <property type="project" value="UniProtKB-SubCell"/>
</dbReference>
<evidence type="ECO:0000256" key="5">
    <source>
        <dbReference type="ARBA" id="ARBA00022622"/>
    </source>
</evidence>
<evidence type="ECO:0000256" key="16">
    <source>
        <dbReference type="ARBA" id="ARBA00023180"/>
    </source>
</evidence>
<evidence type="ECO:0000256" key="8">
    <source>
        <dbReference type="ARBA" id="ARBA00022723"/>
    </source>
</evidence>
<keyword evidence="6 19" id="KW-0645">Protease</keyword>
<dbReference type="OrthoDB" id="510539at2759"/>
<dbReference type="InterPro" id="IPR042097">
    <property type="entry name" value="Aminopeptidase_N-like_N_sf"/>
</dbReference>
<keyword evidence="16" id="KW-0325">Glycoprotein</keyword>
<evidence type="ECO:0000259" key="22">
    <source>
        <dbReference type="Pfam" id="PF11838"/>
    </source>
</evidence>